<dbReference type="PROSITE" id="PS50119">
    <property type="entry name" value="ZF_BBOX"/>
    <property type="match status" value="1"/>
</dbReference>
<dbReference type="Proteomes" id="UP000694844">
    <property type="component" value="Chromosome 8"/>
</dbReference>
<dbReference type="InterPro" id="IPR011042">
    <property type="entry name" value="6-blade_b-propeller_TolB-like"/>
</dbReference>
<organism evidence="4 5">
    <name type="scientific">Crassostrea virginica</name>
    <name type="common">Eastern oyster</name>
    <dbReference type="NCBI Taxonomy" id="6565"/>
    <lineage>
        <taxon>Eukaryota</taxon>
        <taxon>Metazoa</taxon>
        <taxon>Spiralia</taxon>
        <taxon>Lophotrochozoa</taxon>
        <taxon>Mollusca</taxon>
        <taxon>Bivalvia</taxon>
        <taxon>Autobranchia</taxon>
        <taxon>Pteriomorphia</taxon>
        <taxon>Ostreida</taxon>
        <taxon>Ostreoidea</taxon>
        <taxon>Ostreidae</taxon>
        <taxon>Crassostrea</taxon>
    </lineage>
</organism>
<reference evidence="5" key="1">
    <citation type="submission" date="2025-08" db="UniProtKB">
        <authorList>
            <consortium name="RefSeq"/>
        </authorList>
    </citation>
    <scope>IDENTIFICATION</scope>
    <source>
        <tissue evidence="5">Whole sample</tissue>
    </source>
</reference>
<dbReference type="Pfam" id="PF00643">
    <property type="entry name" value="zf-B_box"/>
    <property type="match status" value="1"/>
</dbReference>
<proteinExistence type="predicted"/>
<dbReference type="RefSeq" id="XP_022297622.1">
    <property type="nucleotide sequence ID" value="XM_022441914.1"/>
</dbReference>
<dbReference type="Gene3D" id="2.120.10.30">
    <property type="entry name" value="TolB, C-terminal domain"/>
    <property type="match status" value="1"/>
</dbReference>
<feature type="coiled-coil region" evidence="2">
    <location>
        <begin position="125"/>
        <end position="152"/>
    </location>
</feature>
<feature type="domain" description="B box-type" evidence="3">
    <location>
        <begin position="65"/>
        <end position="102"/>
    </location>
</feature>
<sequence>MTTSKSLAQEVIICDLCEKAAHRYCNNCQVNLSLDYIIKHIDLLDSLSHDIVPFQNRKLQLVLPVCESHAGQRCEAHCQKCQIPVCTKCLIGLHNGHESEEISTLVDRKRQDIRKETAEIEGTLISKLNSTLENIESKITKIKEVYTKEEQEMQELKPIWIQEVNNIFSTAGSLIQSMKEKELAVLTTNMSELQYIIRNLVLTVEKNKQIMKTKNACDVINFKSELTIYRNIPNPDVDITPHVPVATTIQGKELRLKIEKYNATLTQASQPSLQADVLDFSTRDVVNEARRTVENSYQNLMEENASQDINGSVKVTDVSGMPKLDVPVNPHITVINKEDELKTETDRDNATHESRLVVSVPVNFNPLWRVACVGADEAWVTGKNDTITRINIQGSVIEKFVCQYNPVNISVTGCGDLIYSDEINRTINIVRQKIIKKLITERNLENDWLPWGLCSTRSGDILVNLHKQDLGKNKIVCYKGTDIIREIDKDKHGNHIFTKGDYMLYVTENKNGDICIVDRNSETVLTVDSTGSVRSRYDGKAAGRKNSFEPRCIATDSLGQIIVTDFSNDCLHILHENGNFLMCVGNCELDKPSGLSVDTIGRLWVGLCFAQKIRVIPHLKKTESCCQC</sequence>
<dbReference type="InterPro" id="IPR047153">
    <property type="entry name" value="TRIM45/56/19-like"/>
</dbReference>
<dbReference type="GeneID" id="111106991"/>
<dbReference type="KEGG" id="cvn:111106991"/>
<dbReference type="OrthoDB" id="5800423at2759"/>
<accession>A0A8B8B2I5</accession>
<evidence type="ECO:0000313" key="4">
    <source>
        <dbReference type="Proteomes" id="UP000694844"/>
    </source>
</evidence>
<dbReference type="PANTHER" id="PTHR25462">
    <property type="entry name" value="BONUS, ISOFORM C-RELATED"/>
    <property type="match status" value="1"/>
</dbReference>
<keyword evidence="1" id="KW-0479">Metal-binding</keyword>
<dbReference type="SUPFAM" id="SSF63829">
    <property type="entry name" value="Calcium-dependent phosphotriesterase"/>
    <property type="match status" value="1"/>
</dbReference>
<dbReference type="SUPFAM" id="SSF57845">
    <property type="entry name" value="B-box zinc-binding domain"/>
    <property type="match status" value="1"/>
</dbReference>
<dbReference type="PANTHER" id="PTHR25462:SF296">
    <property type="entry name" value="MEIOTIC P26, ISOFORM F"/>
    <property type="match status" value="1"/>
</dbReference>
<keyword evidence="2" id="KW-0175">Coiled coil</keyword>
<evidence type="ECO:0000256" key="1">
    <source>
        <dbReference type="PROSITE-ProRule" id="PRU00024"/>
    </source>
</evidence>
<keyword evidence="1" id="KW-0862">Zinc</keyword>
<protein>
    <submittedName>
        <fullName evidence="5">Uncharacterized protein LOC111106991</fullName>
    </submittedName>
</protein>
<keyword evidence="1" id="KW-0863">Zinc-finger</keyword>
<dbReference type="GO" id="GO:0008270">
    <property type="term" value="F:zinc ion binding"/>
    <property type="evidence" value="ECO:0007669"/>
    <property type="project" value="UniProtKB-KW"/>
</dbReference>
<dbReference type="InterPro" id="IPR000315">
    <property type="entry name" value="Znf_B-box"/>
</dbReference>
<keyword evidence="4" id="KW-1185">Reference proteome</keyword>
<dbReference type="AlphaFoldDB" id="A0A8B8B2I5"/>
<name>A0A8B8B2I5_CRAVI</name>
<gene>
    <name evidence="5" type="primary">LOC111106991</name>
</gene>
<evidence type="ECO:0000256" key="2">
    <source>
        <dbReference type="SAM" id="Coils"/>
    </source>
</evidence>
<dbReference type="Gene3D" id="3.30.160.60">
    <property type="entry name" value="Classic Zinc Finger"/>
    <property type="match status" value="1"/>
</dbReference>
<evidence type="ECO:0000313" key="5">
    <source>
        <dbReference type="RefSeq" id="XP_022297622.1"/>
    </source>
</evidence>
<evidence type="ECO:0000259" key="3">
    <source>
        <dbReference type="PROSITE" id="PS50119"/>
    </source>
</evidence>